<proteinExistence type="predicted"/>
<organism evidence="2 3">
    <name type="scientific">Rhodalgimonas zhirmunskyi</name>
    <dbReference type="NCBI Taxonomy" id="2964767"/>
    <lineage>
        <taxon>Bacteria</taxon>
        <taxon>Pseudomonadati</taxon>
        <taxon>Pseudomonadota</taxon>
        <taxon>Alphaproteobacteria</taxon>
        <taxon>Rhodobacterales</taxon>
        <taxon>Roseobacteraceae</taxon>
        <taxon>Rhodalgimonas</taxon>
    </lineage>
</organism>
<keyword evidence="3" id="KW-1185">Reference proteome</keyword>
<sequence>MAREKELFDKRVRRVARKHQRMANGFTPVVQRDGLISVRPRRVAPRVPIKGLFLLIAGFVLFKAVAIANVSLPTYEERLDMLRAGTVFEQAGAFLLQPDQLSVALGAQLAPLLN</sequence>
<name>A0AAJ1U4V2_9RHOB</name>
<keyword evidence="1" id="KW-1133">Transmembrane helix</keyword>
<evidence type="ECO:0000313" key="2">
    <source>
        <dbReference type="EMBL" id="MDQ2093721.1"/>
    </source>
</evidence>
<dbReference type="RefSeq" id="WP_317625301.1">
    <property type="nucleotide sequence ID" value="NZ_JANFFA010000001.1"/>
</dbReference>
<reference evidence="2" key="2">
    <citation type="submission" date="2023-04" db="EMBL/GenBank/DDBJ databases">
        <title>'Rhodoalgimonas zhirmunskyi' gen. nov., isolated from a red alga.</title>
        <authorList>
            <person name="Nedashkovskaya O.I."/>
            <person name="Otstavnykh N.Y."/>
            <person name="Bystritskaya E.P."/>
            <person name="Balabanova L.A."/>
            <person name="Isaeva M.P."/>
        </authorList>
    </citation>
    <scope>NUCLEOTIDE SEQUENCE</scope>
    <source>
        <strain evidence="2">10Alg 79</strain>
    </source>
</reference>
<dbReference type="AlphaFoldDB" id="A0AAJ1U4V2"/>
<comment type="caution">
    <text evidence="2">The sequence shown here is derived from an EMBL/GenBank/DDBJ whole genome shotgun (WGS) entry which is preliminary data.</text>
</comment>
<dbReference type="Proteomes" id="UP001227162">
    <property type="component" value="Unassembled WGS sequence"/>
</dbReference>
<reference evidence="2" key="1">
    <citation type="submission" date="2022-07" db="EMBL/GenBank/DDBJ databases">
        <authorList>
            <person name="Otstavnykh N."/>
            <person name="Isaeva M."/>
            <person name="Bystritskaya E."/>
        </authorList>
    </citation>
    <scope>NUCLEOTIDE SEQUENCE</scope>
    <source>
        <strain evidence="2">10Alg 79</strain>
    </source>
</reference>
<evidence type="ECO:0000313" key="3">
    <source>
        <dbReference type="Proteomes" id="UP001227162"/>
    </source>
</evidence>
<gene>
    <name evidence="2" type="ORF">NOI20_06335</name>
</gene>
<dbReference type="EMBL" id="JANFFA010000001">
    <property type="protein sequence ID" value="MDQ2093721.1"/>
    <property type="molecule type" value="Genomic_DNA"/>
</dbReference>
<accession>A0AAJ1U4V2</accession>
<keyword evidence="1" id="KW-0812">Transmembrane</keyword>
<protein>
    <submittedName>
        <fullName evidence="2">Uncharacterized protein</fullName>
    </submittedName>
</protein>
<keyword evidence="1" id="KW-0472">Membrane</keyword>
<feature type="transmembrane region" description="Helical" evidence="1">
    <location>
        <begin position="51"/>
        <end position="72"/>
    </location>
</feature>
<evidence type="ECO:0000256" key="1">
    <source>
        <dbReference type="SAM" id="Phobius"/>
    </source>
</evidence>